<keyword evidence="4" id="KW-1185">Reference proteome</keyword>
<keyword evidence="1" id="KW-0472">Membrane</keyword>
<dbReference type="GO" id="GO:0016747">
    <property type="term" value="F:acyltransferase activity, transferring groups other than amino-acyl groups"/>
    <property type="evidence" value="ECO:0007669"/>
    <property type="project" value="InterPro"/>
</dbReference>
<gene>
    <name evidence="3" type="ORF">IE331_08595</name>
</gene>
<evidence type="ECO:0000313" key="3">
    <source>
        <dbReference type="EMBL" id="MBD8869682.1"/>
    </source>
</evidence>
<dbReference type="GO" id="GO:0009103">
    <property type="term" value="P:lipopolysaccharide biosynthetic process"/>
    <property type="evidence" value="ECO:0007669"/>
    <property type="project" value="TreeGrafter"/>
</dbReference>
<dbReference type="InterPro" id="IPR050879">
    <property type="entry name" value="Acyltransferase_3"/>
</dbReference>
<sequence>MSTSNQEGTQLTHLPALDTLRAVGALGVLTTHTAFWAGAYTAHGVWGAVLARLDVGVAIFFVLSGFLLSRPWIAAARAGRRGPRVTPYLGKRFLRIVPVYVVTAILALVLIDANRDLGVRDWLVTLTMTDIYVSSGPPPGLTQTWSLATEVAFYVTLPLLMLVILGRGGLSPRRVAISLALASSTTVLWLAVVSPRLPFAGDIAVNEWLPAFLTWFSAGIGLALLHVLHGADALLPPVRDAVERVAASPGVCWSIVGGLLLVAATPVAGPTLLVAPTLADAVTKNLLYTAIGGLLVFSAAFAPATSRYARLMAHRVPRHLGLISYSLFLIHLPVLHLVMKATGYQLYEGHFLQIFLLTLGLSLLAAQVLYSLVEKPFMSLKRREFGSTDRATTPASATSTR</sequence>
<accession>A0A927K333</accession>
<feature type="transmembrane region" description="Helical" evidence="1">
    <location>
        <begin position="251"/>
        <end position="274"/>
    </location>
</feature>
<evidence type="ECO:0000313" key="4">
    <source>
        <dbReference type="Proteomes" id="UP000616839"/>
    </source>
</evidence>
<name>A0A927K333_9ACTN</name>
<dbReference type="Pfam" id="PF01757">
    <property type="entry name" value="Acyl_transf_3"/>
    <property type="match status" value="1"/>
</dbReference>
<feature type="transmembrane region" description="Helical" evidence="1">
    <location>
        <begin position="351"/>
        <end position="373"/>
    </location>
</feature>
<proteinExistence type="predicted"/>
<organism evidence="3 4">
    <name type="scientific">Nocardioides donggukensis</name>
    <dbReference type="NCBI Taxonomy" id="2774019"/>
    <lineage>
        <taxon>Bacteria</taxon>
        <taxon>Bacillati</taxon>
        <taxon>Actinomycetota</taxon>
        <taxon>Actinomycetes</taxon>
        <taxon>Propionibacteriales</taxon>
        <taxon>Nocardioidaceae</taxon>
        <taxon>Nocardioides</taxon>
    </lineage>
</organism>
<comment type="caution">
    <text evidence="3">The sequence shown here is derived from an EMBL/GenBank/DDBJ whole genome shotgun (WGS) entry which is preliminary data.</text>
</comment>
<protein>
    <submittedName>
        <fullName evidence="3">Acyltransferase</fullName>
    </submittedName>
</protein>
<dbReference type="EMBL" id="JACYXZ010000002">
    <property type="protein sequence ID" value="MBD8869682.1"/>
    <property type="molecule type" value="Genomic_DNA"/>
</dbReference>
<feature type="transmembrane region" description="Helical" evidence="1">
    <location>
        <begin position="151"/>
        <end position="168"/>
    </location>
</feature>
<dbReference type="PANTHER" id="PTHR23028:SF53">
    <property type="entry name" value="ACYL_TRANSF_3 DOMAIN-CONTAINING PROTEIN"/>
    <property type="match status" value="1"/>
</dbReference>
<feature type="transmembrane region" description="Helical" evidence="1">
    <location>
        <begin position="93"/>
        <end position="111"/>
    </location>
</feature>
<feature type="transmembrane region" description="Helical" evidence="1">
    <location>
        <begin position="175"/>
        <end position="192"/>
    </location>
</feature>
<dbReference type="RefSeq" id="WP_192142545.1">
    <property type="nucleotide sequence ID" value="NZ_JACYXZ010000002.1"/>
</dbReference>
<dbReference type="AlphaFoldDB" id="A0A927K333"/>
<dbReference type="Proteomes" id="UP000616839">
    <property type="component" value="Unassembled WGS sequence"/>
</dbReference>
<feature type="transmembrane region" description="Helical" evidence="1">
    <location>
        <begin position="286"/>
        <end position="308"/>
    </location>
</feature>
<dbReference type="PANTHER" id="PTHR23028">
    <property type="entry name" value="ACETYLTRANSFERASE"/>
    <property type="match status" value="1"/>
</dbReference>
<keyword evidence="3" id="KW-0808">Transferase</keyword>
<evidence type="ECO:0000256" key="1">
    <source>
        <dbReference type="SAM" id="Phobius"/>
    </source>
</evidence>
<dbReference type="GO" id="GO:0016020">
    <property type="term" value="C:membrane"/>
    <property type="evidence" value="ECO:0007669"/>
    <property type="project" value="TreeGrafter"/>
</dbReference>
<keyword evidence="1" id="KW-1133">Transmembrane helix</keyword>
<keyword evidence="1" id="KW-0812">Transmembrane</keyword>
<feature type="transmembrane region" description="Helical" evidence="1">
    <location>
        <begin position="55"/>
        <end position="73"/>
    </location>
</feature>
<dbReference type="InterPro" id="IPR002656">
    <property type="entry name" value="Acyl_transf_3_dom"/>
</dbReference>
<feature type="domain" description="Acyltransferase 3" evidence="2">
    <location>
        <begin position="15"/>
        <end position="365"/>
    </location>
</feature>
<feature type="transmembrane region" description="Helical" evidence="1">
    <location>
        <begin position="320"/>
        <end position="339"/>
    </location>
</feature>
<feature type="transmembrane region" description="Helical" evidence="1">
    <location>
        <begin position="212"/>
        <end position="231"/>
    </location>
</feature>
<reference evidence="3" key="1">
    <citation type="submission" date="2020-09" db="EMBL/GenBank/DDBJ databases">
        <title>Nocardioides sp. strain MJB4 16S ribosomal RNA gene Genome sequencing and assembly.</title>
        <authorList>
            <person name="Kim I."/>
        </authorList>
    </citation>
    <scope>NUCLEOTIDE SEQUENCE</scope>
    <source>
        <strain evidence="3">MJB4</strain>
    </source>
</reference>
<evidence type="ECO:0000259" key="2">
    <source>
        <dbReference type="Pfam" id="PF01757"/>
    </source>
</evidence>
<keyword evidence="3" id="KW-0012">Acyltransferase</keyword>